<feature type="transmembrane region" description="Helical" evidence="1">
    <location>
        <begin position="175"/>
        <end position="197"/>
    </location>
</feature>
<feature type="transmembrane region" description="Helical" evidence="1">
    <location>
        <begin position="204"/>
        <end position="223"/>
    </location>
</feature>
<dbReference type="EMBL" id="JANBVO010000019">
    <property type="protein sequence ID" value="KAJ9143331.1"/>
    <property type="molecule type" value="Genomic_DNA"/>
</dbReference>
<proteinExistence type="predicted"/>
<organism evidence="3 4">
    <name type="scientific">Pleurostoma richardsiae</name>
    <dbReference type="NCBI Taxonomy" id="41990"/>
    <lineage>
        <taxon>Eukaryota</taxon>
        <taxon>Fungi</taxon>
        <taxon>Dikarya</taxon>
        <taxon>Ascomycota</taxon>
        <taxon>Pezizomycotina</taxon>
        <taxon>Sordariomycetes</taxon>
        <taxon>Sordariomycetidae</taxon>
        <taxon>Calosphaeriales</taxon>
        <taxon>Pleurostomataceae</taxon>
        <taxon>Pleurostoma</taxon>
    </lineage>
</organism>
<evidence type="ECO:0000313" key="3">
    <source>
        <dbReference type="EMBL" id="KAJ9143331.1"/>
    </source>
</evidence>
<feature type="domain" description="DUF6594" evidence="2">
    <location>
        <begin position="24"/>
        <end position="242"/>
    </location>
</feature>
<dbReference type="Proteomes" id="UP001174694">
    <property type="component" value="Unassembled WGS sequence"/>
</dbReference>
<dbReference type="Pfam" id="PF20237">
    <property type="entry name" value="DUF6594"/>
    <property type="match status" value="1"/>
</dbReference>
<protein>
    <submittedName>
        <fullName evidence="3">VIT family domain-containing protein</fullName>
    </submittedName>
</protein>
<evidence type="ECO:0000256" key="1">
    <source>
        <dbReference type="SAM" id="Phobius"/>
    </source>
</evidence>
<keyword evidence="1" id="KW-1133">Transmembrane helix</keyword>
<keyword evidence="1" id="KW-0472">Membrane</keyword>
<feature type="transmembrane region" description="Helical" evidence="1">
    <location>
        <begin position="235"/>
        <end position="253"/>
    </location>
</feature>
<reference evidence="3" key="1">
    <citation type="submission" date="2022-07" db="EMBL/GenBank/DDBJ databases">
        <title>Fungi with potential for degradation of polypropylene.</title>
        <authorList>
            <person name="Gostincar C."/>
        </authorList>
    </citation>
    <scope>NUCLEOTIDE SEQUENCE</scope>
    <source>
        <strain evidence="3">EXF-13308</strain>
    </source>
</reference>
<dbReference type="AlphaFoldDB" id="A0AA38RDG0"/>
<evidence type="ECO:0000259" key="2">
    <source>
        <dbReference type="Pfam" id="PF20237"/>
    </source>
</evidence>
<keyword evidence="4" id="KW-1185">Reference proteome</keyword>
<sequence length="259" mass="29485">MEEPEDYGSNLFNYVNRSLEDEEEFHFLRFEFLQRLNIVQLQVKLARLKSRIQKNGGAAESELEDLNTTMRDYARAIRDYEYLRNHKALDKAETRRRKMLLQRYFQSPSDFRDPFQSHYSSFQDTMHERVDPLRRAFMRYLPSRLAFSSREKQERKKEYQEGKAPKEVSAVVDRVVRLLIAFAGGAFLVVPMIIMTIDQSQTKSLVTVSAAVVLFALAVSLVVRVSNLETLASTATYAAVLVVFVGTTSGGSSSGSASG</sequence>
<dbReference type="InterPro" id="IPR046529">
    <property type="entry name" value="DUF6594"/>
</dbReference>
<comment type="caution">
    <text evidence="3">The sequence shown here is derived from an EMBL/GenBank/DDBJ whole genome shotgun (WGS) entry which is preliminary data.</text>
</comment>
<gene>
    <name evidence="3" type="ORF">NKR23_g6494</name>
</gene>
<evidence type="ECO:0000313" key="4">
    <source>
        <dbReference type="Proteomes" id="UP001174694"/>
    </source>
</evidence>
<keyword evidence="1" id="KW-0812">Transmembrane</keyword>
<name>A0AA38RDG0_9PEZI</name>
<accession>A0AA38RDG0</accession>